<comment type="caution">
    <text evidence="1">The sequence shown here is derived from an EMBL/GenBank/DDBJ whole genome shotgun (WGS) entry which is preliminary data.</text>
</comment>
<organism evidence="1 2">
    <name type="scientific">Ramlibacter alkalitolerans</name>
    <dbReference type="NCBI Taxonomy" id="2039631"/>
    <lineage>
        <taxon>Bacteria</taxon>
        <taxon>Pseudomonadati</taxon>
        <taxon>Pseudomonadota</taxon>
        <taxon>Betaproteobacteria</taxon>
        <taxon>Burkholderiales</taxon>
        <taxon>Comamonadaceae</taxon>
        <taxon>Ramlibacter</taxon>
    </lineage>
</organism>
<dbReference type="EMBL" id="JAEQND010000004">
    <property type="protein sequence ID" value="MBL0425234.1"/>
    <property type="molecule type" value="Genomic_DNA"/>
</dbReference>
<proteinExistence type="predicted"/>
<keyword evidence="2" id="KW-1185">Reference proteome</keyword>
<evidence type="ECO:0000313" key="2">
    <source>
        <dbReference type="Proteomes" id="UP000622707"/>
    </source>
</evidence>
<protein>
    <submittedName>
        <fullName evidence="1">Uncharacterized protein</fullName>
    </submittedName>
</protein>
<gene>
    <name evidence="1" type="ORF">JI746_08945</name>
</gene>
<evidence type="ECO:0000313" key="1">
    <source>
        <dbReference type="EMBL" id="MBL0425234.1"/>
    </source>
</evidence>
<dbReference type="Proteomes" id="UP000622707">
    <property type="component" value="Unassembled WGS sequence"/>
</dbReference>
<name>A0ABS1JLX4_9BURK</name>
<reference evidence="1 2" key="1">
    <citation type="journal article" date="2017" name="Int. J. Syst. Evol. Microbiol.">
        <title>Ramlibacter alkalitolerans sp. nov., alkali-tolerant bacterium isolated from soil of ginseng.</title>
        <authorList>
            <person name="Lee D.H."/>
            <person name="Cha C.J."/>
        </authorList>
    </citation>
    <scope>NUCLEOTIDE SEQUENCE [LARGE SCALE GENOMIC DNA]</scope>
    <source>
        <strain evidence="1 2">KACC 19305</strain>
    </source>
</reference>
<sequence length="122" mass="13600">MNAADALNRASFVALVADRSDTGQAAFREWMEQFPDLRAREEAWNTSGCQFLINLRQANGQPVVTILPRDEAELREQAIPEVFRRLKGTGATLVTRPRVAPALLPMLQAEFARYTTAPDADQ</sequence>
<accession>A0ABS1JLX4</accession>